<protein>
    <recommendedName>
        <fullName evidence="1">KTSC domain-containing protein</fullName>
    </recommendedName>
</protein>
<evidence type="ECO:0000259" key="1">
    <source>
        <dbReference type="Pfam" id="PF13619"/>
    </source>
</evidence>
<reference evidence="3" key="1">
    <citation type="journal article" date="2019" name="Int. J. Syst. Evol. Microbiol.">
        <title>The Global Catalogue of Microorganisms (GCM) 10K type strain sequencing project: providing services to taxonomists for standard genome sequencing and annotation.</title>
        <authorList>
            <consortium name="The Broad Institute Genomics Platform"/>
            <consortium name="The Broad Institute Genome Sequencing Center for Infectious Disease"/>
            <person name="Wu L."/>
            <person name="Ma J."/>
        </authorList>
    </citation>
    <scope>NUCLEOTIDE SEQUENCE [LARGE SCALE GENOMIC DNA]</scope>
    <source>
        <strain evidence="3">JCM 17593</strain>
    </source>
</reference>
<dbReference type="InterPro" id="IPR025309">
    <property type="entry name" value="KTSC_dom"/>
</dbReference>
<comment type="caution">
    <text evidence="2">The sequence shown here is derived from an EMBL/GenBank/DDBJ whole genome shotgun (WGS) entry which is preliminary data.</text>
</comment>
<proteinExistence type="predicted"/>
<keyword evidence="3" id="KW-1185">Reference proteome</keyword>
<dbReference type="RefSeq" id="WP_344772808.1">
    <property type="nucleotide sequence ID" value="NZ_BAABBX010000001.1"/>
</dbReference>
<gene>
    <name evidence="2" type="ORF">GCM10022288_01690</name>
</gene>
<sequence>MVELRPVESDAITAAGYDADRRVLAVRYESGAVYEYFEVDRALYDELLANQPHPWSQVGERVKSHEFHQLE</sequence>
<name>A0ABP8AF77_9MICO</name>
<organism evidence="2 3">
    <name type="scientific">Gryllotalpicola kribbensis</name>
    <dbReference type="NCBI Taxonomy" id="993084"/>
    <lineage>
        <taxon>Bacteria</taxon>
        <taxon>Bacillati</taxon>
        <taxon>Actinomycetota</taxon>
        <taxon>Actinomycetes</taxon>
        <taxon>Micrococcales</taxon>
        <taxon>Microbacteriaceae</taxon>
        <taxon>Gryllotalpicola</taxon>
    </lineage>
</organism>
<feature type="domain" description="KTSC" evidence="1">
    <location>
        <begin position="8"/>
        <end position="49"/>
    </location>
</feature>
<dbReference type="Proteomes" id="UP001500213">
    <property type="component" value="Unassembled WGS sequence"/>
</dbReference>
<evidence type="ECO:0000313" key="3">
    <source>
        <dbReference type="Proteomes" id="UP001500213"/>
    </source>
</evidence>
<dbReference type="EMBL" id="BAABBX010000001">
    <property type="protein sequence ID" value="GAA4182974.1"/>
    <property type="molecule type" value="Genomic_DNA"/>
</dbReference>
<dbReference type="Pfam" id="PF13619">
    <property type="entry name" value="KTSC"/>
    <property type="match status" value="1"/>
</dbReference>
<accession>A0ABP8AF77</accession>
<evidence type="ECO:0000313" key="2">
    <source>
        <dbReference type="EMBL" id="GAA4182974.1"/>
    </source>
</evidence>